<comment type="caution">
    <text evidence="2">The sequence shown here is derived from an EMBL/GenBank/DDBJ whole genome shotgun (WGS) entry which is preliminary data.</text>
</comment>
<keyword evidence="3" id="KW-1185">Reference proteome</keyword>
<keyword evidence="1" id="KW-1133">Transmembrane helix</keyword>
<reference evidence="2 3" key="1">
    <citation type="submission" date="2017-07" db="EMBL/GenBank/DDBJ databases">
        <title>Amycolatopsis thailandensis Genome sequencing and assembly.</title>
        <authorList>
            <person name="Kaur N."/>
            <person name="Mayilraj S."/>
        </authorList>
    </citation>
    <scope>NUCLEOTIDE SEQUENCE [LARGE SCALE GENOMIC DNA]</scope>
    <source>
        <strain evidence="2 3">JCM 16380</strain>
    </source>
</reference>
<dbReference type="OrthoDB" id="9920665at2"/>
<dbReference type="RefSeq" id="WP_093934837.1">
    <property type="nucleotide sequence ID" value="NZ_JBHUSO010000063.1"/>
</dbReference>
<organism evidence="2 3">
    <name type="scientific">Amycolatopsis thailandensis</name>
    <dbReference type="NCBI Taxonomy" id="589330"/>
    <lineage>
        <taxon>Bacteria</taxon>
        <taxon>Bacillati</taxon>
        <taxon>Actinomycetota</taxon>
        <taxon>Actinomycetes</taxon>
        <taxon>Pseudonocardiales</taxon>
        <taxon>Pseudonocardiaceae</taxon>
        <taxon>Amycolatopsis</taxon>
    </lineage>
</organism>
<proteinExistence type="predicted"/>
<dbReference type="Proteomes" id="UP000215223">
    <property type="component" value="Unassembled WGS sequence"/>
</dbReference>
<protein>
    <submittedName>
        <fullName evidence="2">Uncharacterized protein</fullName>
    </submittedName>
</protein>
<accession>A0A229SAC0</accession>
<keyword evidence="1" id="KW-0812">Transmembrane</keyword>
<dbReference type="AlphaFoldDB" id="A0A229SAC0"/>
<evidence type="ECO:0000256" key="1">
    <source>
        <dbReference type="SAM" id="Phobius"/>
    </source>
</evidence>
<sequence length="82" mass="9367">MASGKWGFGETRMPAKVALWLALLWDVVGSSWIVLGLTDEGPMRWNNWFNVGLGAWLLLSSSHYWTSFVRQRRKRRAAISAD</sequence>
<gene>
    <name evidence="2" type="ORF">CFP71_17020</name>
</gene>
<feature type="transmembrane region" description="Helical" evidence="1">
    <location>
        <begin position="17"/>
        <end position="35"/>
    </location>
</feature>
<name>A0A229SAC0_9PSEU</name>
<evidence type="ECO:0000313" key="2">
    <source>
        <dbReference type="EMBL" id="OXM55691.1"/>
    </source>
</evidence>
<keyword evidence="1" id="KW-0472">Membrane</keyword>
<feature type="transmembrane region" description="Helical" evidence="1">
    <location>
        <begin position="47"/>
        <end position="66"/>
    </location>
</feature>
<evidence type="ECO:0000313" key="3">
    <source>
        <dbReference type="Proteomes" id="UP000215223"/>
    </source>
</evidence>
<dbReference type="EMBL" id="NMQT01000059">
    <property type="protein sequence ID" value="OXM55691.1"/>
    <property type="molecule type" value="Genomic_DNA"/>
</dbReference>